<dbReference type="Proteomes" id="UP000198748">
    <property type="component" value="Unassembled WGS sequence"/>
</dbReference>
<comment type="subcellular location">
    <subcellularLocation>
        <location evidence="15">Cell membrane</location>
        <topology evidence="15">Single-pass membrane protein</topology>
    </subcellularLocation>
    <subcellularLocation>
        <location evidence="14">Endomembrane system</location>
        <topology evidence="14">Single-pass membrane protein</topology>
    </subcellularLocation>
</comment>
<keyword evidence="10 15" id="KW-0066">ATP synthesis</keyword>
<dbReference type="GO" id="GO:0046961">
    <property type="term" value="F:proton-transporting ATPase activity, rotational mechanism"/>
    <property type="evidence" value="ECO:0007669"/>
    <property type="project" value="TreeGrafter"/>
</dbReference>
<keyword evidence="5 15" id="KW-0812">Transmembrane</keyword>
<keyword evidence="19" id="KW-1185">Reference proteome</keyword>
<dbReference type="GO" id="GO:0012505">
    <property type="term" value="C:endomembrane system"/>
    <property type="evidence" value="ECO:0007669"/>
    <property type="project" value="UniProtKB-SubCell"/>
</dbReference>
<dbReference type="GO" id="GO:0046933">
    <property type="term" value="F:proton-transporting ATP synthase activity, rotational mechanism"/>
    <property type="evidence" value="ECO:0007669"/>
    <property type="project" value="UniProtKB-UniRule"/>
</dbReference>
<organism evidence="18 19">
    <name type="scientific">Dyadobacter soli</name>
    <dbReference type="NCBI Taxonomy" id="659014"/>
    <lineage>
        <taxon>Bacteria</taxon>
        <taxon>Pseudomonadati</taxon>
        <taxon>Bacteroidota</taxon>
        <taxon>Cytophagia</taxon>
        <taxon>Cytophagales</taxon>
        <taxon>Spirosomataceae</taxon>
        <taxon>Dyadobacter</taxon>
    </lineage>
</organism>
<evidence type="ECO:0000256" key="7">
    <source>
        <dbReference type="ARBA" id="ARBA00022989"/>
    </source>
</evidence>
<evidence type="ECO:0000256" key="14">
    <source>
        <dbReference type="ARBA" id="ARBA00037847"/>
    </source>
</evidence>
<evidence type="ECO:0000256" key="17">
    <source>
        <dbReference type="SAM" id="Coils"/>
    </source>
</evidence>
<keyword evidence="2 15" id="KW-0813">Transport</keyword>
<dbReference type="CDD" id="cd06503">
    <property type="entry name" value="ATP-synt_Fo_b"/>
    <property type="match status" value="1"/>
</dbReference>
<dbReference type="PANTHER" id="PTHR33445">
    <property type="entry name" value="ATP SYNTHASE SUBUNIT B', CHLOROPLASTIC"/>
    <property type="match status" value="1"/>
</dbReference>
<comment type="function">
    <text evidence="12">Component of the F(0) channel, it forms part of the peripheral stalk, linking F(1) to F(0). The b'-subunit is a diverged and duplicated form of b found in plants and photosynthetic bacteria.</text>
</comment>
<dbReference type="HAMAP" id="MF_01398">
    <property type="entry name" value="ATP_synth_b_bprime"/>
    <property type="match status" value="1"/>
</dbReference>
<keyword evidence="7 15" id="KW-1133">Transmembrane helix</keyword>
<keyword evidence="3 15" id="KW-1003">Cell membrane</keyword>
<proteinExistence type="inferred from homology"/>
<name>A0A1G7H4V5_9BACT</name>
<dbReference type="NCBIfam" id="TIGR01144">
    <property type="entry name" value="ATP_synt_b"/>
    <property type="match status" value="1"/>
</dbReference>
<evidence type="ECO:0000256" key="4">
    <source>
        <dbReference type="ARBA" id="ARBA00022547"/>
    </source>
</evidence>
<evidence type="ECO:0000313" key="19">
    <source>
        <dbReference type="Proteomes" id="UP000198748"/>
    </source>
</evidence>
<dbReference type="InterPro" id="IPR002146">
    <property type="entry name" value="ATP_synth_b/b'su_bac/chlpt"/>
</dbReference>
<evidence type="ECO:0000256" key="6">
    <source>
        <dbReference type="ARBA" id="ARBA00022781"/>
    </source>
</evidence>
<evidence type="ECO:0000256" key="11">
    <source>
        <dbReference type="ARBA" id="ARBA00025198"/>
    </source>
</evidence>
<reference evidence="19" key="1">
    <citation type="submission" date="2016-10" db="EMBL/GenBank/DDBJ databases">
        <authorList>
            <person name="Varghese N."/>
            <person name="Submissions S."/>
        </authorList>
    </citation>
    <scope>NUCLEOTIDE SEQUENCE [LARGE SCALE GENOMIC DNA]</scope>
    <source>
        <strain evidence="19">DSM 25329</strain>
    </source>
</reference>
<comment type="function">
    <text evidence="11 15">F(1)F(0) ATP synthase produces ATP from ADP in the presence of a proton or sodium gradient. F-type ATPases consist of two structural domains, F(1) containing the extramembraneous catalytic core and F(0) containing the membrane proton channel, linked together by a central stalk and a peripheral stalk. During catalysis, ATP synthesis in the catalytic domain of F(1) is coupled via a rotary mechanism of the central stalk subunits to proton translocation.</text>
</comment>
<gene>
    <name evidence="15" type="primary">atpF</name>
    <name evidence="18" type="ORF">SAMN04487996_10833</name>
</gene>
<dbReference type="AlphaFoldDB" id="A0A1G7H4V5"/>
<comment type="similarity">
    <text evidence="1 15 16">Belongs to the ATPase B chain family.</text>
</comment>
<comment type="subunit">
    <text evidence="13">F-type ATPases have 2 components, F(1) - the catalytic core - and F(0) - the membrane proton channel. F(1) has five subunits: alpha(3), beta(3), gamma(1), delta(1), epsilon(1). F(0) has four main subunits: a(1), b(2) and c(10-14). The alpha and beta chains form an alternating ring which encloses part of the gamma chain. F(1) is attached to F(0) by a central stalk formed by the gamma and epsilon chains, while a peripheral stalk is formed by the delta and b chains.</text>
</comment>
<keyword evidence="6 15" id="KW-0375">Hydrogen ion transport</keyword>
<keyword evidence="8 15" id="KW-0406">Ion transport</keyword>
<dbReference type="GO" id="GO:0045259">
    <property type="term" value="C:proton-transporting ATP synthase complex"/>
    <property type="evidence" value="ECO:0007669"/>
    <property type="project" value="UniProtKB-KW"/>
</dbReference>
<dbReference type="SUPFAM" id="SSF81573">
    <property type="entry name" value="F1F0 ATP synthase subunit B, membrane domain"/>
    <property type="match status" value="1"/>
</dbReference>
<dbReference type="Pfam" id="PF00430">
    <property type="entry name" value="ATP-synt_B"/>
    <property type="match status" value="1"/>
</dbReference>
<dbReference type="InterPro" id="IPR005864">
    <property type="entry name" value="ATP_synth_F0_bsu_bac"/>
</dbReference>
<dbReference type="EMBL" id="FNAN01000008">
    <property type="protein sequence ID" value="SDE95304.1"/>
    <property type="molecule type" value="Genomic_DNA"/>
</dbReference>
<evidence type="ECO:0000256" key="15">
    <source>
        <dbReference type="HAMAP-Rule" id="MF_01398"/>
    </source>
</evidence>
<feature type="coiled-coil region" evidence="17">
    <location>
        <begin position="37"/>
        <end position="78"/>
    </location>
</feature>
<evidence type="ECO:0000256" key="16">
    <source>
        <dbReference type="RuleBase" id="RU003848"/>
    </source>
</evidence>
<evidence type="ECO:0000256" key="1">
    <source>
        <dbReference type="ARBA" id="ARBA00005513"/>
    </source>
</evidence>
<evidence type="ECO:0000256" key="9">
    <source>
        <dbReference type="ARBA" id="ARBA00023136"/>
    </source>
</evidence>
<keyword evidence="9 15" id="KW-0472">Membrane</keyword>
<dbReference type="InterPro" id="IPR050059">
    <property type="entry name" value="ATP_synthase_B_chain"/>
</dbReference>
<evidence type="ECO:0000256" key="5">
    <source>
        <dbReference type="ARBA" id="ARBA00022692"/>
    </source>
</evidence>
<evidence type="ECO:0000256" key="10">
    <source>
        <dbReference type="ARBA" id="ARBA00023310"/>
    </source>
</evidence>
<feature type="transmembrane region" description="Helical" evidence="15">
    <location>
        <begin position="12"/>
        <end position="30"/>
    </location>
</feature>
<evidence type="ECO:0000313" key="18">
    <source>
        <dbReference type="EMBL" id="SDE95304.1"/>
    </source>
</evidence>
<comment type="subunit">
    <text evidence="15">F-type ATPases have 2 components, F(1) - the catalytic core - and F(0) - the membrane proton channel. F(1) has five subunits: alpha(3), beta(3), gamma(1), delta(1), epsilon(1). F(0) has three main subunits: a(1), b(2) and c(10-14). The alpha and beta chains form an alternating ring which encloses part of the gamma chain. F(1) is attached to F(0) by a central stalk formed by the gamma and epsilon chains, while a peripheral stalk is formed by the delta and b chains.</text>
</comment>
<dbReference type="InterPro" id="IPR028987">
    <property type="entry name" value="ATP_synth_B-like_membr_sf"/>
</dbReference>
<sequence length="164" mass="18280">MSLLTPNPGLIFWMLVVFLLVVFILSKFAWKPILKGLKDRENEIQGALDLAEKTRAEMAQLKSDNEKLIAEANAIRDQILRDAKDASDRTIAESKDKAAIEGQKIIESARETIRNEQALAVSKIKQEVATLSLEIAEKVLRRELADKAAQEKLIADLATSARLN</sequence>
<dbReference type="STRING" id="659014.SAMN04487996_10833"/>
<dbReference type="GO" id="GO:0005886">
    <property type="term" value="C:plasma membrane"/>
    <property type="evidence" value="ECO:0007669"/>
    <property type="project" value="UniProtKB-SubCell"/>
</dbReference>
<dbReference type="PANTHER" id="PTHR33445:SF1">
    <property type="entry name" value="ATP SYNTHASE SUBUNIT B"/>
    <property type="match status" value="1"/>
</dbReference>
<protein>
    <recommendedName>
        <fullName evidence="15">ATP synthase subunit b</fullName>
    </recommendedName>
    <alternativeName>
        <fullName evidence="15">ATP synthase F(0) sector subunit b</fullName>
    </alternativeName>
    <alternativeName>
        <fullName evidence="15">ATPase subunit I</fullName>
    </alternativeName>
    <alternativeName>
        <fullName evidence="15">F-type ATPase subunit b</fullName>
        <shortName evidence="15">F-ATPase subunit b</shortName>
    </alternativeName>
</protein>
<keyword evidence="4 15" id="KW-0138">CF(0)</keyword>
<dbReference type="RefSeq" id="WP_229212693.1">
    <property type="nucleotide sequence ID" value="NZ_FNAN01000008.1"/>
</dbReference>
<evidence type="ECO:0000256" key="3">
    <source>
        <dbReference type="ARBA" id="ARBA00022475"/>
    </source>
</evidence>
<accession>A0A1G7H4V5</accession>
<evidence type="ECO:0000256" key="12">
    <source>
        <dbReference type="ARBA" id="ARBA00025614"/>
    </source>
</evidence>
<evidence type="ECO:0000256" key="8">
    <source>
        <dbReference type="ARBA" id="ARBA00023065"/>
    </source>
</evidence>
<keyword evidence="17" id="KW-0175">Coiled coil</keyword>
<evidence type="ECO:0000256" key="2">
    <source>
        <dbReference type="ARBA" id="ARBA00022448"/>
    </source>
</evidence>
<evidence type="ECO:0000256" key="13">
    <source>
        <dbReference type="ARBA" id="ARBA00026054"/>
    </source>
</evidence>